<dbReference type="Gene3D" id="2.170.15.10">
    <property type="entry name" value="Proaerolysin, chain A, domain 3"/>
    <property type="match status" value="1"/>
</dbReference>
<dbReference type="FunCoup" id="A0A669BC18">
    <property type="interactions" value="10"/>
</dbReference>
<evidence type="ECO:0000313" key="1">
    <source>
        <dbReference type="Ensembl" id="ENSONIP00000032987.1"/>
    </source>
</evidence>
<proteinExistence type="predicted"/>
<dbReference type="InParanoid" id="A0A669BC18"/>
<dbReference type="AlphaFoldDB" id="A0A669BC18"/>
<reference evidence="1" key="2">
    <citation type="submission" date="2025-08" db="UniProtKB">
        <authorList>
            <consortium name="Ensembl"/>
        </authorList>
    </citation>
    <scope>IDENTIFICATION</scope>
</reference>
<evidence type="ECO:0000313" key="2">
    <source>
        <dbReference type="Proteomes" id="UP000005207"/>
    </source>
</evidence>
<accession>A0A669BC18</accession>
<dbReference type="CDD" id="cd20220">
    <property type="entry name" value="PFM_natterin-3-like"/>
    <property type="match status" value="1"/>
</dbReference>
<gene>
    <name evidence="1" type="primary">LOC109204627</name>
</gene>
<keyword evidence="2" id="KW-1185">Reference proteome</keyword>
<dbReference type="GeneTree" id="ENSGT00400000024875"/>
<dbReference type="InterPro" id="IPR053237">
    <property type="entry name" value="Natterin_C"/>
</dbReference>
<sequence>MKRSHIREKEFHPNLTTIPTKPVVFFDQFIAQSQFPDTVKVHSLLYDSAINQLYKPGGDPRWTHRRATVRMKLSVLLLSALLTLSSASLQDIVKKSIQLREVSLLKPELEGRVPEPTGNRKVLGPLNPADLEQQQDLPSSFLFGDNVNLQWLTWDGSLPNGAVSIYNGYTERIDYVCKYKCEAGFYNPSLGPYCRYPYGDREYYTPEFEILTNKDNFEFLEWKEGSYGSLPQHSVRTCAGVDIYVGKNKYGLGKVVPQFEAFFLPWEGDEYWYKNYQVLAINRDIYTQHISDVKYGIDEVTIFQYPPETMRISGITNNECQTVVKTVTITKTSEVETTWNIGRATMLGVTGSITAEIPFIGSGGIELGAEKTLQFTRGTTIIETLSHSVSVELTVPPNHTCKVRMEGRKIKADIPYTARLSRTYHNGETQWTTITGMYDGVQIGEVRAVVDRCEPVIDAKPCP</sequence>
<dbReference type="PANTHER" id="PTHR39244">
    <property type="entry name" value="NATTERIN-4"/>
    <property type="match status" value="1"/>
</dbReference>
<reference evidence="1" key="3">
    <citation type="submission" date="2025-09" db="UniProtKB">
        <authorList>
            <consortium name="Ensembl"/>
        </authorList>
    </citation>
    <scope>IDENTIFICATION</scope>
</reference>
<dbReference type="SUPFAM" id="SSF56973">
    <property type="entry name" value="Aerolisin/ETX pore-forming domain"/>
    <property type="match status" value="1"/>
</dbReference>
<name>A0A669BC18_ORENI</name>
<dbReference type="Proteomes" id="UP000005207">
    <property type="component" value="Linkage group LG12"/>
</dbReference>
<dbReference type="PANTHER" id="PTHR39244:SF5">
    <property type="entry name" value="NATTERIN-3-LIKE"/>
    <property type="match status" value="1"/>
</dbReference>
<organism evidence="1 2">
    <name type="scientific">Oreochromis niloticus</name>
    <name type="common">Nile tilapia</name>
    <name type="synonym">Tilapia nilotica</name>
    <dbReference type="NCBI Taxonomy" id="8128"/>
    <lineage>
        <taxon>Eukaryota</taxon>
        <taxon>Metazoa</taxon>
        <taxon>Chordata</taxon>
        <taxon>Craniata</taxon>
        <taxon>Vertebrata</taxon>
        <taxon>Euteleostomi</taxon>
        <taxon>Actinopterygii</taxon>
        <taxon>Neopterygii</taxon>
        <taxon>Teleostei</taxon>
        <taxon>Neoteleostei</taxon>
        <taxon>Acanthomorphata</taxon>
        <taxon>Ovalentaria</taxon>
        <taxon>Cichlomorphae</taxon>
        <taxon>Cichliformes</taxon>
        <taxon>Cichlidae</taxon>
        <taxon>African cichlids</taxon>
        <taxon>Pseudocrenilabrinae</taxon>
        <taxon>Oreochromini</taxon>
        <taxon>Oreochromis</taxon>
    </lineage>
</organism>
<dbReference type="OMA" id="HYPPETM"/>
<protein>
    <submittedName>
        <fullName evidence="1">Natterin-3</fullName>
    </submittedName>
</protein>
<dbReference type="Ensembl" id="ENSONIT00000071357.1">
    <property type="protein sequence ID" value="ENSONIP00000032987.1"/>
    <property type="gene ID" value="ENSONIG00000013911.2"/>
</dbReference>
<reference evidence="2" key="1">
    <citation type="submission" date="2012-01" db="EMBL/GenBank/DDBJ databases">
        <title>The Genome Sequence of Oreochromis niloticus (Nile Tilapia).</title>
        <authorList>
            <consortium name="Broad Institute Genome Assembly Team"/>
            <consortium name="Broad Institute Sequencing Platform"/>
            <person name="Di Palma F."/>
            <person name="Johnson J."/>
            <person name="Lander E.S."/>
            <person name="Lindblad-Toh K."/>
        </authorList>
    </citation>
    <scope>NUCLEOTIDE SEQUENCE [LARGE SCALE GENOMIC DNA]</scope>
</reference>